<dbReference type="EMBL" id="LCCZ01000041">
    <property type="protein sequence ID" value="KKS42538.1"/>
    <property type="molecule type" value="Genomic_DNA"/>
</dbReference>
<accession>A0A0G1BYN6</accession>
<evidence type="ECO:0000313" key="5">
    <source>
        <dbReference type="Proteomes" id="UP000034875"/>
    </source>
</evidence>
<keyword evidence="2" id="KW-0704">Schiff base</keyword>
<dbReference type="InterPro" id="IPR002915">
    <property type="entry name" value="DeoC/FbaB/LacD_aldolase"/>
</dbReference>
<dbReference type="GO" id="GO:0005737">
    <property type="term" value="C:cytoplasm"/>
    <property type="evidence" value="ECO:0007669"/>
    <property type="project" value="InterPro"/>
</dbReference>
<dbReference type="EC" id="4.1.2.4" evidence="3"/>
<evidence type="ECO:0000256" key="3">
    <source>
        <dbReference type="NCBIfam" id="TIGR00126"/>
    </source>
</evidence>
<dbReference type="GO" id="GO:0004139">
    <property type="term" value="F:deoxyribose-phosphate aldolase activity"/>
    <property type="evidence" value="ECO:0007669"/>
    <property type="project" value="UniProtKB-UniRule"/>
</dbReference>
<dbReference type="Gene3D" id="3.20.20.70">
    <property type="entry name" value="Aldolase class I"/>
    <property type="match status" value="1"/>
</dbReference>
<proteinExistence type="predicted"/>
<dbReference type="PIRSF" id="PIRSF001357">
    <property type="entry name" value="DeoC"/>
    <property type="match status" value="1"/>
</dbReference>
<reference evidence="4 5" key="1">
    <citation type="journal article" date="2015" name="Nature">
        <title>rRNA introns, odd ribosomes, and small enigmatic genomes across a large radiation of phyla.</title>
        <authorList>
            <person name="Brown C.T."/>
            <person name="Hug L.A."/>
            <person name="Thomas B.C."/>
            <person name="Sharon I."/>
            <person name="Castelle C.J."/>
            <person name="Singh A."/>
            <person name="Wilkins M.J."/>
            <person name="Williams K.H."/>
            <person name="Banfield J.F."/>
        </authorList>
    </citation>
    <scope>NUCLEOTIDE SEQUENCE [LARGE SCALE GENOMIC DNA]</scope>
</reference>
<dbReference type="Proteomes" id="UP000034875">
    <property type="component" value="Unassembled WGS sequence"/>
</dbReference>
<dbReference type="AlphaFoldDB" id="A0A0G1BYN6"/>
<sequence length="280" mass="30547">MKLTEEQLNIIAQNTSPALLGGIIEHTLLNSQATQIDLENLCKEANEIGSSVCINEGRLKEIFKYVNQRGLRKLRQIVVVIGFPLGATSTEIKASSALHCLNSGADELDMVLNIGYLKDDPKKCKEDILTVAQTVAEFNKIHKSNKILKVIQENCYLSDDEKKLASHMIAEVAQETELQMFAKTSTGFGKPKDSSVPVGATVSDVALMYEIIKPFQEQGVAIGIKAAGGVSNSVTALEMMSAAGCFDENLKPLPNIANVFRIGTSTGKKIIDDFKQRFKK</sequence>
<dbReference type="GO" id="GO:0016052">
    <property type="term" value="P:carbohydrate catabolic process"/>
    <property type="evidence" value="ECO:0007669"/>
    <property type="project" value="TreeGrafter"/>
</dbReference>
<dbReference type="SMART" id="SM01133">
    <property type="entry name" value="DeoC"/>
    <property type="match status" value="1"/>
</dbReference>
<dbReference type="Pfam" id="PF01791">
    <property type="entry name" value="DeoC"/>
    <property type="match status" value="1"/>
</dbReference>
<organism evidence="4 5">
    <name type="scientific">candidate division CPR1 bacterium GW2011_GWA2_42_17</name>
    <dbReference type="NCBI Taxonomy" id="1618341"/>
    <lineage>
        <taxon>Bacteria</taxon>
        <taxon>candidate division CPR1</taxon>
    </lineage>
</organism>
<dbReference type="PANTHER" id="PTHR10889">
    <property type="entry name" value="DEOXYRIBOSE-PHOSPHATE ALDOLASE"/>
    <property type="match status" value="1"/>
</dbReference>
<dbReference type="InterPro" id="IPR013785">
    <property type="entry name" value="Aldolase_TIM"/>
</dbReference>
<evidence type="ECO:0000256" key="2">
    <source>
        <dbReference type="ARBA" id="ARBA00023270"/>
    </source>
</evidence>
<comment type="caution">
    <text evidence="4">The sequence shown here is derived from an EMBL/GenBank/DDBJ whole genome shotgun (WGS) entry which is preliminary data.</text>
</comment>
<dbReference type="PANTHER" id="PTHR10889:SF1">
    <property type="entry name" value="DEOXYRIBOSE-PHOSPHATE ALDOLASE"/>
    <property type="match status" value="1"/>
</dbReference>
<dbReference type="GO" id="GO:0009264">
    <property type="term" value="P:deoxyribonucleotide catabolic process"/>
    <property type="evidence" value="ECO:0007669"/>
    <property type="project" value="UniProtKB-UniRule"/>
</dbReference>
<name>A0A0G1BYN6_9BACT</name>
<dbReference type="PATRIC" id="fig|1618341.3.peg.588"/>
<protein>
    <recommendedName>
        <fullName evidence="3">Deoxyribose-phosphate aldolase</fullName>
        <ecNumber evidence="3">4.1.2.4</ecNumber>
    </recommendedName>
</protein>
<keyword evidence="1" id="KW-0963">Cytoplasm</keyword>
<evidence type="ECO:0000256" key="1">
    <source>
        <dbReference type="ARBA" id="ARBA00022490"/>
    </source>
</evidence>
<gene>
    <name evidence="4" type="ORF">UV05_C0041G0002</name>
</gene>
<dbReference type="SUPFAM" id="SSF51569">
    <property type="entry name" value="Aldolase"/>
    <property type="match status" value="1"/>
</dbReference>
<dbReference type="NCBIfam" id="TIGR00126">
    <property type="entry name" value="deoC"/>
    <property type="match status" value="1"/>
</dbReference>
<evidence type="ECO:0000313" key="4">
    <source>
        <dbReference type="EMBL" id="KKS42538.1"/>
    </source>
</evidence>
<dbReference type="InterPro" id="IPR011343">
    <property type="entry name" value="DeoC"/>
</dbReference>